<dbReference type="InterPro" id="IPR004553">
    <property type="entry name" value="HMG_CoA_Rdtase_bac-typ"/>
</dbReference>
<dbReference type="PANTHER" id="PTHR10572:SF24">
    <property type="entry name" value="3-HYDROXY-3-METHYLGLUTARYL-COENZYME A REDUCTASE"/>
    <property type="match status" value="1"/>
</dbReference>
<comment type="caution">
    <text evidence="5">The sequence shown here is derived from an EMBL/GenBank/DDBJ whole genome shotgun (WGS) entry which is preliminary data.</text>
</comment>
<reference evidence="5 6" key="1">
    <citation type="submission" date="2017-08" db="EMBL/GenBank/DDBJ databases">
        <title>Infants hospitalized years apart are colonized by the same room-sourced microbial strains.</title>
        <authorList>
            <person name="Brooks B."/>
            <person name="Olm M.R."/>
            <person name="Firek B.A."/>
            <person name="Baker R."/>
            <person name="Thomas B.C."/>
            <person name="Morowitz M.J."/>
            <person name="Banfield J.F."/>
        </authorList>
    </citation>
    <scope>NUCLEOTIDE SEQUENCE [LARGE SCALE GENOMIC DNA]</scope>
    <source>
        <strain evidence="5">S2_005_001_R1_22</strain>
    </source>
</reference>
<organism evidence="5 6">
    <name type="scientific">Sphingomonas taxi</name>
    <dbReference type="NCBI Taxonomy" id="1549858"/>
    <lineage>
        <taxon>Bacteria</taxon>
        <taxon>Pseudomonadati</taxon>
        <taxon>Pseudomonadota</taxon>
        <taxon>Alphaproteobacteria</taxon>
        <taxon>Sphingomonadales</taxon>
        <taxon>Sphingomonadaceae</taxon>
        <taxon>Sphingomonas</taxon>
    </lineage>
</organism>
<evidence type="ECO:0000256" key="4">
    <source>
        <dbReference type="SAM" id="MobiDB-lite"/>
    </source>
</evidence>
<dbReference type="CDD" id="cd00644">
    <property type="entry name" value="HMG-CoA_reductase_classII"/>
    <property type="match status" value="1"/>
</dbReference>
<dbReference type="InterPro" id="IPR023076">
    <property type="entry name" value="HMG_CoA_Rdtase_CS"/>
</dbReference>
<dbReference type="InterPro" id="IPR009023">
    <property type="entry name" value="HMG_CoA_Rdtase_NAD(P)-bd_sf"/>
</dbReference>
<dbReference type="InterPro" id="IPR009029">
    <property type="entry name" value="HMG_CoA_Rdtase_sub-bd_dom_sf"/>
</dbReference>
<name>A0A2W5QZX5_9SPHN</name>
<dbReference type="AlphaFoldDB" id="A0A2W5QZX5"/>
<comment type="catalytic activity">
    <reaction evidence="3">
        <text>(R)-mevalonate + 2 NAD(+) + CoA = (3S)-3-hydroxy-3-methylglutaryl-CoA + 2 NADH + 2 H(+)</text>
        <dbReference type="Rhea" id="RHEA:14833"/>
        <dbReference type="ChEBI" id="CHEBI:15378"/>
        <dbReference type="ChEBI" id="CHEBI:36464"/>
        <dbReference type="ChEBI" id="CHEBI:43074"/>
        <dbReference type="ChEBI" id="CHEBI:57287"/>
        <dbReference type="ChEBI" id="CHEBI:57540"/>
        <dbReference type="ChEBI" id="CHEBI:57945"/>
        <dbReference type="EC" id="1.1.1.88"/>
    </reaction>
</comment>
<accession>A0A2W5QZX5</accession>
<dbReference type="NCBIfam" id="TIGR00532">
    <property type="entry name" value="HMG_CoA_R_NAD"/>
    <property type="match status" value="1"/>
</dbReference>
<protein>
    <recommendedName>
        <fullName evidence="3">3-hydroxy-3-methylglutaryl coenzyme A reductase</fullName>
        <shortName evidence="3">HMG-CoA reductase</shortName>
        <ecNumber evidence="3">1.1.1.88</ecNumber>
    </recommendedName>
</protein>
<evidence type="ECO:0000256" key="3">
    <source>
        <dbReference type="RuleBase" id="RU361219"/>
    </source>
</evidence>
<proteinExistence type="inferred from homology"/>
<sequence>MHRRSWGRQERQGPTGGSCSRSGVASVTEAATGGSSRISGFHTWTAEQRIDRVADFAGLSDDARAQLLRPSNIDAELGDHMIENYVTTIAIPVGIAANLLIDGRDVLVPMATEESSVVAAVGNSARQCYDGGGFITSMSGTEMIAQVQLLDVADPRNARLMILERQADIAEICDACDPTLVRLGGGFRSLDVRVIDTPAGTMVITHVVVDTRDAMGANAVNTMAERLAPHIARWTGGRTLLRILSNLADRRVARARAVWPCAAIGGEHVRDAMVAAYEFADNDPYRAATHNKGIMNGVSAVVLATGNDTRAVEAGAHAFAARTGRYRSLSTWEVTTAGDLAGTIELPLAVGLVGGAVKIHPTARALLAILQVTSAEGLARIIAAVGLAQNFGAMKALATDGIQKGHMSLHAHNIAFAAGASGDEVAEIARQMVVERTINEDAARRLLAERRGE</sequence>
<dbReference type="PROSITE" id="PS50065">
    <property type="entry name" value="HMG_COA_REDUCTASE_4"/>
    <property type="match status" value="1"/>
</dbReference>
<dbReference type="PROSITE" id="PS00066">
    <property type="entry name" value="HMG_COA_REDUCTASE_1"/>
    <property type="match status" value="1"/>
</dbReference>
<dbReference type="InterPro" id="IPR023074">
    <property type="entry name" value="HMG_CoA_Rdtase_cat_sf"/>
</dbReference>
<dbReference type="GO" id="GO:0004420">
    <property type="term" value="F:hydroxymethylglutaryl-CoA reductase (NADPH) activity"/>
    <property type="evidence" value="ECO:0007669"/>
    <property type="project" value="InterPro"/>
</dbReference>
<keyword evidence="2 3" id="KW-0560">Oxidoreductase</keyword>
<comment type="pathway">
    <text evidence="3">Metabolic intermediate metabolism; (R)-mevalonate degradation; (S)-3-hydroxy-3-methylglutaryl-CoA from (R)-mevalonate: step 1/1.</text>
</comment>
<evidence type="ECO:0000313" key="6">
    <source>
        <dbReference type="Proteomes" id="UP000249229"/>
    </source>
</evidence>
<dbReference type="PANTHER" id="PTHR10572">
    <property type="entry name" value="3-HYDROXY-3-METHYLGLUTARYL-COENZYME A REDUCTASE"/>
    <property type="match status" value="1"/>
</dbReference>
<dbReference type="GO" id="GO:0140643">
    <property type="term" value="F:hydroxymethylglutaryl-CoA reductase (NADH) activity"/>
    <property type="evidence" value="ECO:0007669"/>
    <property type="project" value="UniProtKB-EC"/>
</dbReference>
<feature type="region of interest" description="Disordered" evidence="4">
    <location>
        <begin position="1"/>
        <end position="35"/>
    </location>
</feature>
<gene>
    <name evidence="5" type="ORF">DI544_08325</name>
</gene>
<dbReference type="SUPFAM" id="SSF55035">
    <property type="entry name" value="NAD-binding domain of HMG-CoA reductase"/>
    <property type="match status" value="1"/>
</dbReference>
<comment type="similarity">
    <text evidence="1 3">Belongs to the HMG-CoA reductase family.</text>
</comment>
<dbReference type="PRINTS" id="PR00071">
    <property type="entry name" value="HMGCOARDTASE"/>
</dbReference>
<dbReference type="Gene3D" id="1.10.8.660">
    <property type="match status" value="1"/>
</dbReference>
<dbReference type="InterPro" id="IPR002202">
    <property type="entry name" value="HMG_CoA_Rdtase"/>
</dbReference>
<dbReference type="SUPFAM" id="SSF56542">
    <property type="entry name" value="Substrate-binding domain of HMG-CoA reductase"/>
    <property type="match status" value="1"/>
</dbReference>
<evidence type="ECO:0000256" key="2">
    <source>
        <dbReference type="ARBA" id="ARBA00023002"/>
    </source>
</evidence>
<keyword evidence="3" id="KW-0520">NAD</keyword>
<dbReference type="PROSITE" id="PS01192">
    <property type="entry name" value="HMG_COA_REDUCTASE_3"/>
    <property type="match status" value="1"/>
</dbReference>
<dbReference type="Pfam" id="PF00368">
    <property type="entry name" value="HMG-CoA_red"/>
    <property type="match status" value="1"/>
</dbReference>
<dbReference type="Gene3D" id="3.90.770.10">
    <property type="entry name" value="3-hydroxy-3-methylglutaryl-coenzyme A Reductase, Chain A, domain 2"/>
    <property type="match status" value="2"/>
</dbReference>
<dbReference type="EC" id="1.1.1.88" evidence="3"/>
<dbReference type="EMBL" id="QFQI01000005">
    <property type="protein sequence ID" value="PZQ60553.1"/>
    <property type="molecule type" value="Genomic_DNA"/>
</dbReference>
<dbReference type="UniPathway" id="UPA00257">
    <property type="reaction ID" value="UER00367"/>
</dbReference>
<dbReference type="Proteomes" id="UP000249229">
    <property type="component" value="Unassembled WGS sequence"/>
</dbReference>
<evidence type="ECO:0000313" key="5">
    <source>
        <dbReference type="EMBL" id="PZQ60553.1"/>
    </source>
</evidence>
<dbReference type="GO" id="GO:0015936">
    <property type="term" value="P:coenzyme A metabolic process"/>
    <property type="evidence" value="ECO:0007669"/>
    <property type="project" value="InterPro"/>
</dbReference>
<evidence type="ECO:0000256" key="1">
    <source>
        <dbReference type="ARBA" id="ARBA00007661"/>
    </source>
</evidence>